<sequence>MRHMCGWSAVDPSSNGGGRCTKILCKCATQSAGGSVVECSPSTRATWVRFPANAPKLWQRFVAHVPCSDPVVAHVQTPCAYRFASKAIACAHQFWDRTEPIHWDSLSAKETINAPGPLQLSPVTSTSSSSTTKTGAIT</sequence>
<feature type="compositionally biased region" description="Low complexity" evidence="1">
    <location>
        <begin position="124"/>
        <end position="138"/>
    </location>
</feature>
<dbReference type="AlphaFoldDB" id="A0AAD5MYT4"/>
<evidence type="ECO:0000313" key="2">
    <source>
        <dbReference type="EMBL" id="KAJ1358221.1"/>
    </source>
</evidence>
<name>A0AAD5MYT4_PARTN</name>
<comment type="caution">
    <text evidence="2">The sequence shown here is derived from an EMBL/GenBank/DDBJ whole genome shotgun (WGS) entry which is preliminary data.</text>
</comment>
<feature type="region of interest" description="Disordered" evidence="1">
    <location>
        <begin position="117"/>
        <end position="138"/>
    </location>
</feature>
<keyword evidence="3" id="KW-1185">Reference proteome</keyword>
<proteinExistence type="predicted"/>
<reference evidence="2" key="1">
    <citation type="submission" date="2021-06" db="EMBL/GenBank/DDBJ databases">
        <title>Parelaphostrongylus tenuis whole genome reference sequence.</title>
        <authorList>
            <person name="Garwood T.J."/>
            <person name="Larsen P.A."/>
            <person name="Fountain-Jones N.M."/>
            <person name="Garbe J.R."/>
            <person name="Macchietto M.G."/>
            <person name="Kania S.A."/>
            <person name="Gerhold R.W."/>
            <person name="Richards J.E."/>
            <person name="Wolf T.M."/>
        </authorList>
    </citation>
    <scope>NUCLEOTIDE SEQUENCE</scope>
    <source>
        <strain evidence="2">MNPRO001-30</strain>
        <tissue evidence="2">Meninges</tissue>
    </source>
</reference>
<dbReference type="EMBL" id="JAHQIW010003325">
    <property type="protein sequence ID" value="KAJ1358221.1"/>
    <property type="molecule type" value="Genomic_DNA"/>
</dbReference>
<accession>A0AAD5MYT4</accession>
<protein>
    <submittedName>
        <fullName evidence="2">Uncharacterized protein</fullName>
    </submittedName>
</protein>
<organism evidence="2 3">
    <name type="scientific">Parelaphostrongylus tenuis</name>
    <name type="common">Meningeal worm</name>
    <dbReference type="NCBI Taxonomy" id="148309"/>
    <lineage>
        <taxon>Eukaryota</taxon>
        <taxon>Metazoa</taxon>
        <taxon>Ecdysozoa</taxon>
        <taxon>Nematoda</taxon>
        <taxon>Chromadorea</taxon>
        <taxon>Rhabditida</taxon>
        <taxon>Rhabditina</taxon>
        <taxon>Rhabditomorpha</taxon>
        <taxon>Strongyloidea</taxon>
        <taxon>Metastrongylidae</taxon>
        <taxon>Parelaphostrongylus</taxon>
    </lineage>
</organism>
<dbReference type="Proteomes" id="UP001196413">
    <property type="component" value="Unassembled WGS sequence"/>
</dbReference>
<gene>
    <name evidence="2" type="ORF">KIN20_016584</name>
</gene>
<evidence type="ECO:0000256" key="1">
    <source>
        <dbReference type="SAM" id="MobiDB-lite"/>
    </source>
</evidence>
<evidence type="ECO:0000313" key="3">
    <source>
        <dbReference type="Proteomes" id="UP001196413"/>
    </source>
</evidence>